<protein>
    <submittedName>
        <fullName evidence="6">Acyl-CoA thioesterase</fullName>
    </submittedName>
</protein>
<dbReference type="PANTHER" id="PTHR11049">
    <property type="entry name" value="ACYL COENZYME A THIOESTER HYDROLASE"/>
    <property type="match status" value="1"/>
</dbReference>
<sequence length="321" mass="35708">MPGTQRSVTLRFMAAPTDGNVRRRVGGGRMLEWIDKSGYACAAGWSGTYCVTAYVGNIHFTRPVEVGDLVEVQSRVVHTGRSSMHIVATVSSGDPRDGRLTINTQCLLVFVSMGEDGRPAAVPEFVPQDDWEREQQALAVSRIEGRRAIEADMERQRYTDDTDACRETLRFMAAPTDVNWGGKVHGGIVMRWIDEAATLVAERWHQGSVIAVYAGGVRFYRPLLIGDLVEVEARLIYTGHSSMHVSVHVRSGNPRTGEMRTTTHCTMVLVALDEHGHKQHVRSWNPQRPEDLALQEHAKALIDIRERLRRPIPAAAPDAPQ</sequence>
<dbReference type="InterPro" id="IPR040170">
    <property type="entry name" value="Cytosol_ACT"/>
</dbReference>
<evidence type="ECO:0000313" key="7">
    <source>
        <dbReference type="Proteomes" id="UP000431092"/>
    </source>
</evidence>
<dbReference type="SUPFAM" id="SSF54637">
    <property type="entry name" value="Thioesterase/thiol ester dehydrase-isomerase"/>
    <property type="match status" value="2"/>
</dbReference>
<organism evidence="6 7">
    <name type="scientific">Arsenicicoccus cauae</name>
    <dbReference type="NCBI Taxonomy" id="2663847"/>
    <lineage>
        <taxon>Bacteria</taxon>
        <taxon>Bacillati</taxon>
        <taxon>Actinomycetota</taxon>
        <taxon>Actinomycetes</taxon>
        <taxon>Micrococcales</taxon>
        <taxon>Intrasporangiaceae</taxon>
        <taxon>Arsenicicoccus</taxon>
    </lineage>
</organism>
<comment type="similarity">
    <text evidence="1">Belongs to the acyl coenzyme A hydrolase family.</text>
</comment>
<dbReference type="CDD" id="cd03442">
    <property type="entry name" value="BFIT_BACH"/>
    <property type="match status" value="2"/>
</dbReference>
<dbReference type="Proteomes" id="UP000431092">
    <property type="component" value="Unassembled WGS sequence"/>
</dbReference>
<evidence type="ECO:0000256" key="4">
    <source>
        <dbReference type="PROSITE-ProRule" id="PRU01106"/>
    </source>
</evidence>
<evidence type="ECO:0000256" key="3">
    <source>
        <dbReference type="PIRSR" id="PIRSR640170-1"/>
    </source>
</evidence>
<feature type="active site" evidence="3">
    <location>
        <position position="20"/>
    </location>
</feature>
<evidence type="ECO:0000256" key="2">
    <source>
        <dbReference type="ARBA" id="ARBA00022801"/>
    </source>
</evidence>
<dbReference type="PANTHER" id="PTHR11049:SF16">
    <property type="entry name" value="PROTEIN VDLD"/>
    <property type="match status" value="1"/>
</dbReference>
<feature type="active site" evidence="3">
    <location>
        <position position="194"/>
    </location>
</feature>
<dbReference type="RefSeq" id="WP_154593265.1">
    <property type="nucleotide sequence ID" value="NZ_CP171001.1"/>
</dbReference>
<keyword evidence="2 4" id="KW-0378">Hydrolase</keyword>
<gene>
    <name evidence="6" type="ORF">GGG17_08370</name>
</gene>
<dbReference type="Pfam" id="PF03061">
    <property type="entry name" value="4HBT"/>
    <property type="match status" value="2"/>
</dbReference>
<comment type="caution">
    <text evidence="6">The sequence shown here is derived from an EMBL/GenBank/DDBJ whole genome shotgun (WGS) entry which is preliminary data.</text>
</comment>
<feature type="domain" description="HotDog ACOT-type" evidence="5">
    <location>
        <begin position="4"/>
        <end position="116"/>
    </location>
</feature>
<feature type="domain" description="HotDog ACOT-type" evidence="5">
    <location>
        <begin position="163"/>
        <end position="275"/>
    </location>
</feature>
<evidence type="ECO:0000256" key="1">
    <source>
        <dbReference type="ARBA" id="ARBA00010458"/>
    </source>
</evidence>
<dbReference type="Gene3D" id="3.10.129.10">
    <property type="entry name" value="Hotdog Thioesterase"/>
    <property type="match status" value="2"/>
</dbReference>
<dbReference type="GO" id="GO:0006637">
    <property type="term" value="P:acyl-CoA metabolic process"/>
    <property type="evidence" value="ECO:0007669"/>
    <property type="project" value="TreeGrafter"/>
</dbReference>
<evidence type="ECO:0000259" key="5">
    <source>
        <dbReference type="PROSITE" id="PS51770"/>
    </source>
</evidence>
<accession>A0A6I3I725</accession>
<name>A0A6I3I725_9MICO</name>
<reference evidence="6 7" key="1">
    <citation type="submission" date="2019-11" db="EMBL/GenBank/DDBJ databases">
        <title>Whole genome sequencing identifies a novel species of the genus Arsenicicoccus isolated from human blood.</title>
        <authorList>
            <person name="Jeong J.H."/>
            <person name="Kweon O.J."/>
            <person name="Kim H.R."/>
            <person name="Kim T.-H."/>
            <person name="Ha S.-M."/>
            <person name="Lee M.-K."/>
        </authorList>
    </citation>
    <scope>NUCLEOTIDE SEQUENCE [LARGE SCALE GENOMIC DNA]</scope>
    <source>
        <strain evidence="6 7">MKL-02</strain>
    </source>
</reference>
<dbReference type="AlphaFoldDB" id="A0A6I3I725"/>
<dbReference type="GO" id="GO:0005829">
    <property type="term" value="C:cytosol"/>
    <property type="evidence" value="ECO:0007669"/>
    <property type="project" value="TreeGrafter"/>
</dbReference>
<dbReference type="GO" id="GO:0052816">
    <property type="term" value="F:long-chain fatty acyl-CoA hydrolase activity"/>
    <property type="evidence" value="ECO:0007669"/>
    <property type="project" value="TreeGrafter"/>
</dbReference>
<dbReference type="PROSITE" id="PS51770">
    <property type="entry name" value="HOTDOG_ACOT"/>
    <property type="match status" value="2"/>
</dbReference>
<dbReference type="InterPro" id="IPR006683">
    <property type="entry name" value="Thioestr_dom"/>
</dbReference>
<evidence type="ECO:0000313" key="6">
    <source>
        <dbReference type="EMBL" id="MTB71984.1"/>
    </source>
</evidence>
<proteinExistence type="inferred from homology"/>
<dbReference type="InterPro" id="IPR029069">
    <property type="entry name" value="HotDog_dom_sf"/>
</dbReference>
<keyword evidence="7" id="KW-1185">Reference proteome</keyword>
<dbReference type="EMBL" id="WLVL01000028">
    <property type="protein sequence ID" value="MTB71984.1"/>
    <property type="molecule type" value="Genomic_DNA"/>
</dbReference>
<dbReference type="InterPro" id="IPR033120">
    <property type="entry name" value="HOTDOG_ACOT"/>
</dbReference>